<dbReference type="CDD" id="cd00093">
    <property type="entry name" value="HTH_XRE"/>
    <property type="match status" value="1"/>
</dbReference>
<proteinExistence type="predicted"/>
<evidence type="ECO:0000313" key="2">
    <source>
        <dbReference type="EMBL" id="GED11878.1"/>
    </source>
</evidence>
<dbReference type="Proteomes" id="UP000316659">
    <property type="component" value="Unassembled WGS sequence"/>
</dbReference>
<evidence type="ECO:0000259" key="1">
    <source>
        <dbReference type="PROSITE" id="PS50943"/>
    </source>
</evidence>
<evidence type="ECO:0000313" key="3">
    <source>
        <dbReference type="Proteomes" id="UP000316659"/>
    </source>
</evidence>
<organism evidence="2 3">
    <name type="scientific">Cellulosimicrobium cellulans</name>
    <name type="common">Arthrobacter luteus</name>
    <dbReference type="NCBI Taxonomy" id="1710"/>
    <lineage>
        <taxon>Bacteria</taxon>
        <taxon>Bacillati</taxon>
        <taxon>Actinomycetota</taxon>
        <taxon>Actinomycetes</taxon>
        <taxon>Micrococcales</taxon>
        <taxon>Promicromonosporaceae</taxon>
        <taxon>Cellulosimicrobium</taxon>
    </lineage>
</organism>
<reference evidence="2 3" key="1">
    <citation type="submission" date="2019-06" db="EMBL/GenBank/DDBJ databases">
        <title>Whole genome shotgun sequence of Cellulosimicrobium cellulans NBRC 15516.</title>
        <authorList>
            <person name="Hosoyama A."/>
            <person name="Uohara A."/>
            <person name="Ohji S."/>
            <person name="Ichikawa N."/>
        </authorList>
    </citation>
    <scope>NUCLEOTIDE SEQUENCE [LARGE SCALE GENOMIC DNA]</scope>
    <source>
        <strain evidence="2 3">NBRC 15516</strain>
    </source>
</reference>
<dbReference type="SUPFAM" id="SSF47413">
    <property type="entry name" value="lambda repressor-like DNA-binding domains"/>
    <property type="match status" value="1"/>
</dbReference>
<gene>
    <name evidence="2" type="ORF">CCE02nite_38770</name>
</gene>
<sequence>MHIRLVSPLLHFDPMCTYHHTMAGIALTTPAQIGAAVRSARRRAGLTQQQLAERAGVSRRWVIALESGHSERAELGKVLDTLDTLGLDLTVTTTPRATSRLADVLEGL</sequence>
<accession>A0A4Y4E8R7</accession>
<dbReference type="InterPro" id="IPR001387">
    <property type="entry name" value="Cro/C1-type_HTH"/>
</dbReference>
<feature type="domain" description="HTH cro/C1-type" evidence="1">
    <location>
        <begin position="37"/>
        <end position="71"/>
    </location>
</feature>
<dbReference type="EMBL" id="BJNZ01000041">
    <property type="protein sequence ID" value="GED11878.1"/>
    <property type="molecule type" value="Genomic_DNA"/>
</dbReference>
<dbReference type="Gene3D" id="1.10.260.40">
    <property type="entry name" value="lambda repressor-like DNA-binding domains"/>
    <property type="match status" value="1"/>
</dbReference>
<name>A0A4Y4E8R7_CELCE</name>
<dbReference type="Pfam" id="PF13560">
    <property type="entry name" value="HTH_31"/>
    <property type="match status" value="1"/>
</dbReference>
<dbReference type="PROSITE" id="PS50943">
    <property type="entry name" value="HTH_CROC1"/>
    <property type="match status" value="1"/>
</dbReference>
<dbReference type="SMART" id="SM00530">
    <property type="entry name" value="HTH_XRE"/>
    <property type="match status" value="1"/>
</dbReference>
<comment type="caution">
    <text evidence="2">The sequence shown here is derived from an EMBL/GenBank/DDBJ whole genome shotgun (WGS) entry which is preliminary data.</text>
</comment>
<dbReference type="AlphaFoldDB" id="A0A4Y4E8R7"/>
<dbReference type="InterPro" id="IPR010982">
    <property type="entry name" value="Lambda_DNA-bd_dom_sf"/>
</dbReference>
<dbReference type="GO" id="GO:0003677">
    <property type="term" value="F:DNA binding"/>
    <property type="evidence" value="ECO:0007669"/>
    <property type="project" value="InterPro"/>
</dbReference>
<protein>
    <recommendedName>
        <fullName evidence="1">HTH cro/C1-type domain-containing protein</fullName>
    </recommendedName>
</protein>